<organism evidence="1 2">
    <name type="scientific">Pristionchus mayeri</name>
    <dbReference type="NCBI Taxonomy" id="1317129"/>
    <lineage>
        <taxon>Eukaryota</taxon>
        <taxon>Metazoa</taxon>
        <taxon>Ecdysozoa</taxon>
        <taxon>Nematoda</taxon>
        <taxon>Chromadorea</taxon>
        <taxon>Rhabditida</taxon>
        <taxon>Rhabditina</taxon>
        <taxon>Diplogasteromorpha</taxon>
        <taxon>Diplogasteroidea</taxon>
        <taxon>Neodiplogasteridae</taxon>
        <taxon>Pristionchus</taxon>
    </lineage>
</organism>
<name>A0AAN4ZHU4_9BILA</name>
<dbReference type="AlphaFoldDB" id="A0AAN4ZHU4"/>
<feature type="non-terminal residue" evidence="1">
    <location>
        <position position="1"/>
    </location>
</feature>
<reference evidence="2" key="1">
    <citation type="submission" date="2022-10" db="EMBL/GenBank/DDBJ databases">
        <title>Genome assembly of Pristionchus species.</title>
        <authorList>
            <person name="Yoshida K."/>
            <person name="Sommer R.J."/>
        </authorList>
    </citation>
    <scope>NUCLEOTIDE SEQUENCE [LARGE SCALE GENOMIC DNA]</scope>
    <source>
        <strain evidence="2">RS5460</strain>
    </source>
</reference>
<protein>
    <submittedName>
        <fullName evidence="1">Uncharacterized protein</fullName>
    </submittedName>
</protein>
<proteinExistence type="predicted"/>
<sequence>LSTHEQFPNVVEVTCSPQKISLLKNEGLAREETGDASKMLGGYVMARLSVGLCQSLPVDTTPLLHFLF</sequence>
<accession>A0AAN4ZHU4</accession>
<dbReference type="Proteomes" id="UP001328107">
    <property type="component" value="Unassembled WGS sequence"/>
</dbReference>
<dbReference type="EMBL" id="BTRK01000002">
    <property type="protein sequence ID" value="GMR37960.1"/>
    <property type="molecule type" value="Genomic_DNA"/>
</dbReference>
<gene>
    <name evidence="1" type="ORF">PMAYCL1PPCAC_08155</name>
</gene>
<evidence type="ECO:0000313" key="2">
    <source>
        <dbReference type="Proteomes" id="UP001328107"/>
    </source>
</evidence>
<evidence type="ECO:0000313" key="1">
    <source>
        <dbReference type="EMBL" id="GMR37960.1"/>
    </source>
</evidence>
<keyword evidence="2" id="KW-1185">Reference proteome</keyword>
<comment type="caution">
    <text evidence="1">The sequence shown here is derived from an EMBL/GenBank/DDBJ whole genome shotgun (WGS) entry which is preliminary data.</text>
</comment>